<dbReference type="AlphaFoldDB" id="S7PUX6"/>
<evidence type="ECO:0000313" key="2">
    <source>
        <dbReference type="Proteomes" id="UP000030669"/>
    </source>
</evidence>
<evidence type="ECO:0000313" key="1">
    <source>
        <dbReference type="EMBL" id="EPQ51117.1"/>
    </source>
</evidence>
<name>S7PUX6_GLOTA</name>
<sequence length="56" mass="6218">MSYTRKVLVTPAYARSYPARLCLISAPRSSLLLRVSSAPPRRVAYVYPAADGWTDC</sequence>
<dbReference type="HOGENOM" id="CLU_3014354_0_0_1"/>
<dbReference type="Proteomes" id="UP000030669">
    <property type="component" value="Unassembled WGS sequence"/>
</dbReference>
<dbReference type="KEGG" id="gtr:GLOTRDRAFT_101612"/>
<dbReference type="EMBL" id="KB469312">
    <property type="protein sequence ID" value="EPQ51117.1"/>
    <property type="molecule type" value="Genomic_DNA"/>
</dbReference>
<keyword evidence="2" id="KW-1185">Reference proteome</keyword>
<reference evidence="1 2" key="1">
    <citation type="journal article" date="2012" name="Science">
        <title>The Paleozoic origin of enzymatic lignin decomposition reconstructed from 31 fungal genomes.</title>
        <authorList>
            <person name="Floudas D."/>
            <person name="Binder M."/>
            <person name="Riley R."/>
            <person name="Barry K."/>
            <person name="Blanchette R.A."/>
            <person name="Henrissat B."/>
            <person name="Martinez A.T."/>
            <person name="Otillar R."/>
            <person name="Spatafora J.W."/>
            <person name="Yadav J.S."/>
            <person name="Aerts A."/>
            <person name="Benoit I."/>
            <person name="Boyd A."/>
            <person name="Carlson A."/>
            <person name="Copeland A."/>
            <person name="Coutinho P.M."/>
            <person name="de Vries R.P."/>
            <person name="Ferreira P."/>
            <person name="Findley K."/>
            <person name="Foster B."/>
            <person name="Gaskell J."/>
            <person name="Glotzer D."/>
            <person name="Gorecki P."/>
            <person name="Heitman J."/>
            <person name="Hesse C."/>
            <person name="Hori C."/>
            <person name="Igarashi K."/>
            <person name="Jurgens J.A."/>
            <person name="Kallen N."/>
            <person name="Kersten P."/>
            <person name="Kohler A."/>
            <person name="Kuees U."/>
            <person name="Kumar T.K.A."/>
            <person name="Kuo A."/>
            <person name="LaButti K."/>
            <person name="Larrondo L.F."/>
            <person name="Lindquist E."/>
            <person name="Ling A."/>
            <person name="Lombard V."/>
            <person name="Lucas S."/>
            <person name="Lundell T."/>
            <person name="Martin R."/>
            <person name="McLaughlin D.J."/>
            <person name="Morgenstern I."/>
            <person name="Morin E."/>
            <person name="Murat C."/>
            <person name="Nagy L.G."/>
            <person name="Nolan M."/>
            <person name="Ohm R.A."/>
            <person name="Patyshakuliyeva A."/>
            <person name="Rokas A."/>
            <person name="Ruiz-Duenas F.J."/>
            <person name="Sabat G."/>
            <person name="Salamov A."/>
            <person name="Samejima M."/>
            <person name="Schmutz J."/>
            <person name="Slot J.C."/>
            <person name="St John F."/>
            <person name="Stenlid J."/>
            <person name="Sun H."/>
            <person name="Sun S."/>
            <person name="Syed K."/>
            <person name="Tsang A."/>
            <person name="Wiebenga A."/>
            <person name="Young D."/>
            <person name="Pisabarro A."/>
            <person name="Eastwood D.C."/>
            <person name="Martin F."/>
            <person name="Cullen D."/>
            <person name="Grigoriev I.V."/>
            <person name="Hibbett D.S."/>
        </authorList>
    </citation>
    <scope>NUCLEOTIDE SEQUENCE [LARGE SCALE GENOMIC DNA]</scope>
    <source>
        <strain evidence="1 2">ATCC 11539</strain>
    </source>
</reference>
<protein>
    <submittedName>
        <fullName evidence="1">Uncharacterized protein</fullName>
    </submittedName>
</protein>
<gene>
    <name evidence="1" type="ORF">GLOTRDRAFT_101612</name>
</gene>
<accession>S7PUX6</accession>
<organism evidence="1 2">
    <name type="scientific">Gloeophyllum trabeum (strain ATCC 11539 / FP-39264 / Madison 617)</name>
    <name type="common">Brown rot fungus</name>
    <dbReference type="NCBI Taxonomy" id="670483"/>
    <lineage>
        <taxon>Eukaryota</taxon>
        <taxon>Fungi</taxon>
        <taxon>Dikarya</taxon>
        <taxon>Basidiomycota</taxon>
        <taxon>Agaricomycotina</taxon>
        <taxon>Agaricomycetes</taxon>
        <taxon>Gloeophyllales</taxon>
        <taxon>Gloeophyllaceae</taxon>
        <taxon>Gloeophyllum</taxon>
    </lineage>
</organism>
<dbReference type="GeneID" id="19298435"/>
<dbReference type="RefSeq" id="XP_007870549.1">
    <property type="nucleotide sequence ID" value="XM_007872358.1"/>
</dbReference>
<proteinExistence type="predicted"/>